<gene>
    <name evidence="2" type="ORF">UFOVP269_64</name>
    <name evidence="1" type="ORF">UFOVP98_6</name>
</gene>
<proteinExistence type="predicted"/>
<sequence>MTKRAGCIATARAALNLFTDQELEDYLEKVSSRSRELNRDGVPFARQAAMKEINQEHLAALLDDSARAGRNITKFEILESKINRDITPDAFLDKTAKNTDHNVETANNAETELLNQDSFGTFDKEQMNMLEVAEIDDSVYLVADGGAHHDAKISAIGKVLNYYIDRRNAKLIKSDAMRPSEINQDRFFKTFYDTSKMVAMGKEKWVALMKTIVDLEGTFKNTKDAIIDGKINEALIDQKIGNTYDNITQGNGALFTKSTVARDMERVERTRHMFYKYKDWKSWGIGNKAFGQGSLFKAWLLDIKTSGNQIGMAQIFGSAPRMMWNEIRKLYVAKNPEMSFLQNQNYKNAESLFNNLLGANKGVLNPTIANFTGGILAATSMARLGLIVGRSFSDISNIAGINMRAGVGFWKPQLDALVNAFNLMPNAARKNLARTLSSSTNHQLAAIMRGAEVTGFGATLNKMSNKFFYRLGLENFDKGNRFSAMAPAMERYGKDSSKSFERLNRQQQSYLNRFNISPVEWDGLRAKTVDKLFSTDNVTNMTESELKDLWNKTDKIIPLSDYRSSLYRKVFSFFDTLQEFSVLSPTAWTNMMTTGNTIAGTPENAIMRILLQFKSFPLQTLRRVFIGGMQDMDGYQAKAMYALNMTLSIIGLTTLSDALLSISKGYTPADPRNMSKGEAANYYLKMVAGGLGAFSSIMNDGTNSKQLASSLFATPSWKLLVSPITTATSLLNGDLKGARNNARDFANNANPFATAPVVSPFIDAMLGNKPYLEPGQHSLF</sequence>
<dbReference type="EMBL" id="LR796283">
    <property type="protein sequence ID" value="CAB4134450.1"/>
    <property type="molecule type" value="Genomic_DNA"/>
</dbReference>
<accession>A0A6J5L294</accession>
<evidence type="ECO:0000313" key="1">
    <source>
        <dbReference type="EMBL" id="CAB4127722.1"/>
    </source>
</evidence>
<protein>
    <submittedName>
        <fullName evidence="1">Structural protein</fullName>
    </submittedName>
</protein>
<evidence type="ECO:0000313" key="2">
    <source>
        <dbReference type="EMBL" id="CAB4134450.1"/>
    </source>
</evidence>
<reference evidence="1" key="1">
    <citation type="submission" date="2020-04" db="EMBL/GenBank/DDBJ databases">
        <authorList>
            <person name="Chiriac C."/>
            <person name="Salcher M."/>
            <person name="Ghai R."/>
            <person name="Kavagutti S V."/>
        </authorList>
    </citation>
    <scope>NUCLEOTIDE SEQUENCE</scope>
</reference>
<name>A0A6J5L294_9CAUD</name>
<dbReference type="EMBL" id="LR796217">
    <property type="protein sequence ID" value="CAB4127722.1"/>
    <property type="molecule type" value="Genomic_DNA"/>
</dbReference>
<organism evidence="1">
    <name type="scientific">uncultured Caudovirales phage</name>
    <dbReference type="NCBI Taxonomy" id="2100421"/>
    <lineage>
        <taxon>Viruses</taxon>
        <taxon>Duplodnaviria</taxon>
        <taxon>Heunggongvirae</taxon>
        <taxon>Uroviricota</taxon>
        <taxon>Caudoviricetes</taxon>
        <taxon>Peduoviridae</taxon>
        <taxon>Maltschvirus</taxon>
        <taxon>Maltschvirus maltsch</taxon>
    </lineage>
</organism>